<dbReference type="InterPro" id="IPR009447">
    <property type="entry name" value="PIGW/GWT1"/>
</dbReference>
<evidence type="ECO:0000313" key="7">
    <source>
        <dbReference type="Proteomes" id="UP001314170"/>
    </source>
</evidence>
<evidence type="ECO:0000313" key="6">
    <source>
        <dbReference type="EMBL" id="CAK7356120.1"/>
    </source>
</evidence>
<keyword evidence="2 5" id="KW-0812">Transmembrane</keyword>
<sequence>MLVHTGEYGVHWNFFFTLAAVSILTSIINIPPQYSGILGVAILIGIIPSGIGIINGKLAYWAGKLVCGYSVYPITLSPTHLDPDSLDHGPRSDNPNISPHHQIRLQFPLFNCDLNTISVGYLRALTGESGLNLNAKKHRLMILQKLAHAFSLSLCTLETNLGWHAWYGMAWVAKRTSKNPNAFT</sequence>
<dbReference type="GO" id="GO:0072659">
    <property type="term" value="P:protein localization to plasma membrane"/>
    <property type="evidence" value="ECO:0007669"/>
    <property type="project" value="TreeGrafter"/>
</dbReference>
<dbReference type="Proteomes" id="UP001314170">
    <property type="component" value="Unassembled WGS sequence"/>
</dbReference>
<dbReference type="AlphaFoldDB" id="A0AAV1SQ83"/>
<comment type="caution">
    <text evidence="6">The sequence shown here is derived from an EMBL/GenBank/DDBJ whole genome shotgun (WGS) entry which is preliminary data.</text>
</comment>
<dbReference type="GO" id="GO:0032216">
    <property type="term" value="F:glucosaminyl-phosphatidylinositol O-acyltransferase activity"/>
    <property type="evidence" value="ECO:0007669"/>
    <property type="project" value="TreeGrafter"/>
</dbReference>
<dbReference type="PANTHER" id="PTHR20661:SF0">
    <property type="entry name" value="PHOSPHATIDYLINOSITOL-GLYCAN BIOSYNTHESIS CLASS W PROTEIN"/>
    <property type="match status" value="1"/>
</dbReference>
<dbReference type="GO" id="GO:0016020">
    <property type="term" value="C:membrane"/>
    <property type="evidence" value="ECO:0007669"/>
    <property type="project" value="UniProtKB-SubCell"/>
</dbReference>
<dbReference type="EMBL" id="CAWUPB010001197">
    <property type="protein sequence ID" value="CAK7356120.1"/>
    <property type="molecule type" value="Genomic_DNA"/>
</dbReference>
<keyword evidence="4 5" id="KW-0472">Membrane</keyword>
<gene>
    <name evidence="6" type="ORF">DCAF_LOCUS26389</name>
</gene>
<dbReference type="GO" id="GO:0005783">
    <property type="term" value="C:endoplasmic reticulum"/>
    <property type="evidence" value="ECO:0007669"/>
    <property type="project" value="TreeGrafter"/>
</dbReference>
<protein>
    <submittedName>
        <fullName evidence="6">Uncharacterized protein</fullName>
    </submittedName>
</protein>
<dbReference type="Pfam" id="PF06423">
    <property type="entry name" value="GWT1"/>
    <property type="match status" value="1"/>
</dbReference>
<dbReference type="PANTHER" id="PTHR20661">
    <property type="entry name" value="PHOSPHATIDYLINOSITOL-GLYCAN BIOSYNTHESIS CLASS W PROTEIN"/>
    <property type="match status" value="1"/>
</dbReference>
<proteinExistence type="predicted"/>
<evidence type="ECO:0000256" key="2">
    <source>
        <dbReference type="ARBA" id="ARBA00022692"/>
    </source>
</evidence>
<feature type="transmembrane region" description="Helical" evidence="5">
    <location>
        <begin position="36"/>
        <end position="54"/>
    </location>
</feature>
<comment type="subcellular location">
    <subcellularLocation>
        <location evidence="1">Membrane</location>
        <topology evidence="1">Multi-pass membrane protein</topology>
    </subcellularLocation>
</comment>
<feature type="transmembrane region" description="Helical" evidence="5">
    <location>
        <begin position="12"/>
        <end position="30"/>
    </location>
</feature>
<evidence type="ECO:0000256" key="3">
    <source>
        <dbReference type="ARBA" id="ARBA00022989"/>
    </source>
</evidence>
<evidence type="ECO:0000256" key="1">
    <source>
        <dbReference type="ARBA" id="ARBA00004141"/>
    </source>
</evidence>
<keyword evidence="7" id="KW-1185">Reference proteome</keyword>
<dbReference type="GO" id="GO:0006506">
    <property type="term" value="P:GPI anchor biosynthetic process"/>
    <property type="evidence" value="ECO:0007669"/>
    <property type="project" value="InterPro"/>
</dbReference>
<name>A0AAV1SQ83_9ROSI</name>
<reference evidence="6 7" key="1">
    <citation type="submission" date="2024-01" db="EMBL/GenBank/DDBJ databases">
        <authorList>
            <person name="Waweru B."/>
        </authorList>
    </citation>
    <scope>NUCLEOTIDE SEQUENCE [LARGE SCALE GENOMIC DNA]</scope>
</reference>
<evidence type="ECO:0000256" key="5">
    <source>
        <dbReference type="SAM" id="Phobius"/>
    </source>
</evidence>
<accession>A0AAV1SQ83</accession>
<organism evidence="6 7">
    <name type="scientific">Dovyalis caffra</name>
    <dbReference type="NCBI Taxonomy" id="77055"/>
    <lineage>
        <taxon>Eukaryota</taxon>
        <taxon>Viridiplantae</taxon>
        <taxon>Streptophyta</taxon>
        <taxon>Embryophyta</taxon>
        <taxon>Tracheophyta</taxon>
        <taxon>Spermatophyta</taxon>
        <taxon>Magnoliopsida</taxon>
        <taxon>eudicotyledons</taxon>
        <taxon>Gunneridae</taxon>
        <taxon>Pentapetalae</taxon>
        <taxon>rosids</taxon>
        <taxon>fabids</taxon>
        <taxon>Malpighiales</taxon>
        <taxon>Salicaceae</taxon>
        <taxon>Flacourtieae</taxon>
        <taxon>Dovyalis</taxon>
    </lineage>
</organism>
<keyword evidence="3 5" id="KW-1133">Transmembrane helix</keyword>
<evidence type="ECO:0000256" key="4">
    <source>
        <dbReference type="ARBA" id="ARBA00023136"/>
    </source>
</evidence>